<comment type="similarity">
    <text evidence="3 7">Belongs to the type-II 3-dehydroquinase family.</text>
</comment>
<dbReference type="EMBL" id="BAAACX010000016">
    <property type="protein sequence ID" value="GAA0402237.1"/>
    <property type="molecule type" value="Genomic_DNA"/>
</dbReference>
<accession>A0ABP3IGP4</accession>
<dbReference type="NCBIfam" id="TIGR01088">
    <property type="entry name" value="aroQ"/>
    <property type="match status" value="1"/>
</dbReference>
<evidence type="ECO:0000256" key="5">
    <source>
        <dbReference type="ARBA" id="ARBA00012060"/>
    </source>
</evidence>
<name>A0ABP3IGP4_9BACL</name>
<keyword evidence="7" id="KW-0028">Amino-acid biosynthesis</keyword>
<reference evidence="9" key="1">
    <citation type="journal article" date="2019" name="Int. J. Syst. Evol. Microbiol.">
        <title>The Global Catalogue of Microorganisms (GCM) 10K type strain sequencing project: providing services to taxonomists for standard genome sequencing and annotation.</title>
        <authorList>
            <consortium name="The Broad Institute Genomics Platform"/>
            <consortium name="The Broad Institute Genome Sequencing Center for Infectious Disease"/>
            <person name="Wu L."/>
            <person name="Ma J."/>
        </authorList>
    </citation>
    <scope>NUCLEOTIDE SEQUENCE [LARGE SCALE GENOMIC DNA]</scope>
    <source>
        <strain evidence="9">JCM 12774</strain>
    </source>
</reference>
<comment type="catalytic activity">
    <reaction evidence="1 7">
        <text>3-dehydroquinate = 3-dehydroshikimate + H2O</text>
        <dbReference type="Rhea" id="RHEA:21096"/>
        <dbReference type="ChEBI" id="CHEBI:15377"/>
        <dbReference type="ChEBI" id="CHEBI:16630"/>
        <dbReference type="ChEBI" id="CHEBI:32364"/>
        <dbReference type="EC" id="4.2.1.10"/>
    </reaction>
</comment>
<keyword evidence="7" id="KW-0057">Aromatic amino acid biosynthesis</keyword>
<keyword evidence="6 7" id="KW-0456">Lyase</keyword>
<feature type="binding site" evidence="7">
    <location>
        <position position="87"/>
    </location>
    <ligand>
        <name>substrate</name>
    </ligand>
</feature>
<evidence type="ECO:0000256" key="4">
    <source>
        <dbReference type="ARBA" id="ARBA00011193"/>
    </source>
</evidence>
<comment type="pathway">
    <text evidence="2 7">Metabolic intermediate biosynthesis; chorismate biosynthesis; chorismate from D-erythrose 4-phosphate and phosphoenolpyruvate: step 3/7.</text>
</comment>
<dbReference type="HAMAP" id="MF_00169">
    <property type="entry name" value="AroQ"/>
    <property type="match status" value="1"/>
</dbReference>
<evidence type="ECO:0000256" key="2">
    <source>
        <dbReference type="ARBA" id="ARBA00004902"/>
    </source>
</evidence>
<feature type="active site" description="Proton acceptor" evidence="7">
    <location>
        <position position="23"/>
    </location>
</feature>
<protein>
    <recommendedName>
        <fullName evidence="5 7">3-dehydroquinate dehydratase</fullName>
        <shortName evidence="7">3-dehydroquinase</shortName>
        <ecNumber evidence="5 7">4.2.1.10</ecNumber>
    </recommendedName>
    <alternativeName>
        <fullName evidence="7">Type II DHQase</fullName>
    </alternativeName>
</protein>
<comment type="function">
    <text evidence="7">Catalyzes a trans-dehydration via an enolate intermediate.</text>
</comment>
<dbReference type="CDD" id="cd00466">
    <property type="entry name" value="DHQase_II"/>
    <property type="match status" value="1"/>
</dbReference>
<feature type="binding site" evidence="7">
    <location>
        <position position="111"/>
    </location>
    <ligand>
        <name>substrate</name>
    </ligand>
</feature>
<dbReference type="PANTHER" id="PTHR21272:SF3">
    <property type="entry name" value="CATABOLIC 3-DEHYDROQUINASE"/>
    <property type="match status" value="1"/>
</dbReference>
<comment type="subunit">
    <text evidence="4 7">Homododecamer.</text>
</comment>
<proteinExistence type="inferred from homology"/>
<dbReference type="Gene3D" id="3.40.50.9100">
    <property type="entry name" value="Dehydroquinase, class II"/>
    <property type="match status" value="1"/>
</dbReference>
<comment type="caution">
    <text evidence="8">The sequence shown here is derived from an EMBL/GenBank/DDBJ whole genome shotgun (WGS) entry which is preliminary data.</text>
</comment>
<organism evidence="8 9">
    <name type="scientific">Paenibacillus motobuensis</name>
    <dbReference type="NCBI Taxonomy" id="295324"/>
    <lineage>
        <taxon>Bacteria</taxon>
        <taxon>Bacillati</taxon>
        <taxon>Bacillota</taxon>
        <taxon>Bacilli</taxon>
        <taxon>Bacillales</taxon>
        <taxon>Paenibacillaceae</taxon>
        <taxon>Paenibacillus</taxon>
    </lineage>
</organism>
<dbReference type="PANTHER" id="PTHR21272">
    <property type="entry name" value="CATABOLIC 3-DEHYDROQUINASE"/>
    <property type="match status" value="1"/>
</dbReference>
<evidence type="ECO:0000256" key="7">
    <source>
        <dbReference type="HAMAP-Rule" id="MF_00169"/>
    </source>
</evidence>
<dbReference type="NCBIfam" id="NF003807">
    <property type="entry name" value="PRK05395.1-4"/>
    <property type="match status" value="1"/>
</dbReference>
<feature type="site" description="Transition state stabilizer" evidence="7">
    <location>
        <position position="18"/>
    </location>
</feature>
<dbReference type="Pfam" id="PF01220">
    <property type="entry name" value="DHquinase_II"/>
    <property type="match status" value="1"/>
</dbReference>
<evidence type="ECO:0000313" key="8">
    <source>
        <dbReference type="EMBL" id="GAA0402237.1"/>
    </source>
</evidence>
<evidence type="ECO:0000313" key="9">
    <source>
        <dbReference type="Proteomes" id="UP001500340"/>
    </source>
</evidence>
<dbReference type="SUPFAM" id="SSF52304">
    <property type="entry name" value="Type II 3-dehydroquinate dehydratase"/>
    <property type="match status" value="1"/>
</dbReference>
<dbReference type="RefSeq" id="WP_343863362.1">
    <property type="nucleotide sequence ID" value="NZ_BAAACX010000016.1"/>
</dbReference>
<evidence type="ECO:0000256" key="6">
    <source>
        <dbReference type="ARBA" id="ARBA00023239"/>
    </source>
</evidence>
<dbReference type="EC" id="4.2.1.10" evidence="5 7"/>
<keyword evidence="9" id="KW-1185">Reference proteome</keyword>
<dbReference type="Proteomes" id="UP001500340">
    <property type="component" value="Unassembled WGS sequence"/>
</dbReference>
<dbReference type="InterPro" id="IPR036441">
    <property type="entry name" value="DHquinase_II_sf"/>
</dbReference>
<dbReference type="InterPro" id="IPR001874">
    <property type="entry name" value="DHquinase_II"/>
</dbReference>
<feature type="binding site" evidence="7">
    <location>
        <position position="74"/>
    </location>
    <ligand>
        <name>substrate</name>
    </ligand>
</feature>
<gene>
    <name evidence="7 8" type="primary">aroQ</name>
    <name evidence="8" type="ORF">GCM10008933_35860</name>
</gene>
<dbReference type="PIRSF" id="PIRSF001399">
    <property type="entry name" value="DHquinase_II"/>
    <property type="match status" value="1"/>
</dbReference>
<evidence type="ECO:0000256" key="1">
    <source>
        <dbReference type="ARBA" id="ARBA00001864"/>
    </source>
</evidence>
<feature type="active site" description="Proton donor" evidence="7">
    <location>
        <position position="100"/>
    </location>
</feature>
<feature type="binding site" evidence="7">
    <location>
        <begin position="101"/>
        <end position="102"/>
    </location>
    <ligand>
        <name>substrate</name>
    </ligand>
</feature>
<evidence type="ECO:0000256" key="3">
    <source>
        <dbReference type="ARBA" id="ARBA00011037"/>
    </source>
</evidence>
<feature type="binding site" evidence="7">
    <location>
        <position position="80"/>
    </location>
    <ligand>
        <name>substrate</name>
    </ligand>
</feature>
<sequence>MYNILVLNGPNLNMLGVREPGIYGSESLSDIEVKLSKLVETEELSLTFFQSNHEGELIDKIHAAYGSCDGILINPGALTHYSYALHDALTTVKLPVVEVHLSNIHAREAFRHHSVIAPIAIGQISGFGSFGYEMGLLALKRHLSM</sequence>
<dbReference type="NCBIfam" id="NF003805">
    <property type="entry name" value="PRK05395.1-2"/>
    <property type="match status" value="1"/>
</dbReference>
<dbReference type="InterPro" id="IPR018509">
    <property type="entry name" value="DHquinase_II_CS"/>
</dbReference>
<dbReference type="NCBIfam" id="NF003806">
    <property type="entry name" value="PRK05395.1-3"/>
    <property type="match status" value="1"/>
</dbReference>
<dbReference type="PROSITE" id="PS01029">
    <property type="entry name" value="DEHYDROQUINASE_II"/>
    <property type="match status" value="1"/>
</dbReference>